<dbReference type="EMBL" id="JADBEM010000001">
    <property type="protein sequence ID" value="MBE1609178.1"/>
    <property type="molecule type" value="Genomic_DNA"/>
</dbReference>
<keyword evidence="4" id="KW-0762">Sugar transport</keyword>
<keyword evidence="3" id="KW-0732">Signal</keyword>
<reference evidence="4" key="1">
    <citation type="submission" date="2020-10" db="EMBL/GenBank/DDBJ databases">
        <title>Sequencing the genomes of 1000 actinobacteria strains.</title>
        <authorList>
            <person name="Klenk H.-P."/>
        </authorList>
    </citation>
    <scope>NUCLEOTIDE SEQUENCE</scope>
    <source>
        <strain evidence="4">DSM 45354</strain>
    </source>
</reference>
<dbReference type="Pfam" id="PF01547">
    <property type="entry name" value="SBP_bac_1"/>
    <property type="match status" value="1"/>
</dbReference>
<accession>A0A927N2N1</accession>
<keyword evidence="2" id="KW-0813">Transport</keyword>
<protein>
    <submittedName>
        <fullName evidence="4">Multiple sugar transport system substrate-binding protein</fullName>
    </submittedName>
</protein>
<evidence type="ECO:0000256" key="3">
    <source>
        <dbReference type="ARBA" id="ARBA00022729"/>
    </source>
</evidence>
<dbReference type="InterPro" id="IPR050490">
    <property type="entry name" value="Bact_solute-bd_prot1"/>
</dbReference>
<evidence type="ECO:0000313" key="4">
    <source>
        <dbReference type="EMBL" id="MBE1609178.1"/>
    </source>
</evidence>
<dbReference type="Proteomes" id="UP000638648">
    <property type="component" value="Unassembled WGS sequence"/>
</dbReference>
<gene>
    <name evidence="4" type="ORF">HEB94_006026</name>
</gene>
<organism evidence="4 5">
    <name type="scientific">Actinopolymorpha pittospori</name>
    <dbReference type="NCBI Taxonomy" id="648752"/>
    <lineage>
        <taxon>Bacteria</taxon>
        <taxon>Bacillati</taxon>
        <taxon>Actinomycetota</taxon>
        <taxon>Actinomycetes</taxon>
        <taxon>Propionibacteriales</taxon>
        <taxon>Actinopolymorphaceae</taxon>
        <taxon>Actinopolymorpha</taxon>
    </lineage>
</organism>
<dbReference type="AlphaFoldDB" id="A0A927N2N1"/>
<evidence type="ECO:0000256" key="2">
    <source>
        <dbReference type="ARBA" id="ARBA00022448"/>
    </source>
</evidence>
<dbReference type="PANTHER" id="PTHR43649:SF34">
    <property type="entry name" value="ABC TRANSPORTER PERIPLASMIC-BINDING PROTEIN YCJN-RELATED"/>
    <property type="match status" value="1"/>
</dbReference>
<dbReference type="InterPro" id="IPR006059">
    <property type="entry name" value="SBP"/>
</dbReference>
<dbReference type="SUPFAM" id="SSF53850">
    <property type="entry name" value="Periplasmic binding protein-like II"/>
    <property type="match status" value="1"/>
</dbReference>
<sequence>MRGVPVKPVPVNQNDLVTQVSAAMQAKTMPDALDMSSGLMIQLNSEHNLVDLTSLYDQLGKQYGGWLPAVGTAKTYPAYGFGVPYGVSGNILFRRHDVLGKAGYPDDPKTWEDVVGASIKAQDPPKTNGMGFALSNVGDAESFVEAVLHDYGARIANDSGTACTLDTPQTREAVTLLKRAWDAGLFPKDSTTWDGAGDNEAYQSGQTLFMANPGSVQVYMADNDPELNEGTRYSPLPAGPRMQVSPASLWSRVIPSSSKNKALAEDLIKYLSRPDNMEEYYKHAIYGPVLGDYAKFSLFNEASSPVLAGLKQLSQVGTTASYPDVNNVAYSNYSSTFQAAKMVQRVVVNNQSVDASVRRAQADCQQIYQRAGK</sequence>
<dbReference type="Gene3D" id="3.40.190.10">
    <property type="entry name" value="Periplasmic binding protein-like II"/>
    <property type="match status" value="2"/>
</dbReference>
<comment type="similarity">
    <text evidence="1">Belongs to the bacterial solute-binding protein 1 family.</text>
</comment>
<name>A0A927N2N1_9ACTN</name>
<evidence type="ECO:0000256" key="1">
    <source>
        <dbReference type="ARBA" id="ARBA00008520"/>
    </source>
</evidence>
<comment type="caution">
    <text evidence="4">The sequence shown here is derived from an EMBL/GenBank/DDBJ whole genome shotgun (WGS) entry which is preliminary data.</text>
</comment>
<proteinExistence type="inferred from homology"/>
<dbReference type="PANTHER" id="PTHR43649">
    <property type="entry name" value="ARABINOSE-BINDING PROTEIN-RELATED"/>
    <property type="match status" value="1"/>
</dbReference>
<evidence type="ECO:0000313" key="5">
    <source>
        <dbReference type="Proteomes" id="UP000638648"/>
    </source>
</evidence>
<keyword evidence="5" id="KW-1185">Reference proteome</keyword>